<feature type="compositionally biased region" description="Basic residues" evidence="1">
    <location>
        <begin position="71"/>
        <end position="88"/>
    </location>
</feature>
<evidence type="ECO:0000313" key="3">
    <source>
        <dbReference type="Proteomes" id="UP000013521"/>
    </source>
</evidence>
<dbReference type="OrthoDB" id="3940486at2759"/>
<proteinExistence type="predicted"/>
<feature type="compositionally biased region" description="Acidic residues" evidence="1">
    <location>
        <begin position="234"/>
        <end position="253"/>
    </location>
</feature>
<reference evidence="3" key="1">
    <citation type="journal article" date="2013" name="Genome Announc.">
        <title>Draft genome sequence of Neofusicoccum parvum isolate UCR-NP2, a fungal vascular pathogen associated with grapevine cankers.</title>
        <authorList>
            <person name="Blanco-Ulate B."/>
            <person name="Rolshausen P."/>
            <person name="Cantu D."/>
        </authorList>
    </citation>
    <scope>NUCLEOTIDE SEQUENCE [LARGE SCALE GENOMIC DNA]</scope>
    <source>
        <strain evidence="3">UCR-NP2</strain>
    </source>
</reference>
<evidence type="ECO:0000313" key="2">
    <source>
        <dbReference type="EMBL" id="EOD48015.1"/>
    </source>
</evidence>
<feature type="compositionally biased region" description="Basic residues" evidence="1">
    <location>
        <begin position="178"/>
        <end position="187"/>
    </location>
</feature>
<protein>
    <submittedName>
        <fullName evidence="2">Uncharacterized protein</fullName>
    </submittedName>
</protein>
<feature type="compositionally biased region" description="Low complexity" evidence="1">
    <location>
        <begin position="60"/>
        <end position="70"/>
    </location>
</feature>
<feature type="compositionally biased region" description="Polar residues" evidence="1">
    <location>
        <begin position="14"/>
        <end position="32"/>
    </location>
</feature>
<accession>R1G937</accession>
<feature type="compositionally biased region" description="Basic and acidic residues" evidence="1">
    <location>
        <begin position="1"/>
        <end position="13"/>
    </location>
</feature>
<name>R1G937_BOTPV</name>
<gene>
    <name evidence="2" type="ORF">UCRNP2_5236</name>
</gene>
<dbReference type="EMBL" id="KB916256">
    <property type="protein sequence ID" value="EOD48015.1"/>
    <property type="molecule type" value="Genomic_DNA"/>
</dbReference>
<feature type="region of interest" description="Disordered" evidence="1">
    <location>
        <begin position="1"/>
        <end position="253"/>
    </location>
</feature>
<sequence>MRLREMERKDYKVTRTNYQRTPETTSRPSATPKTRARKPGHKAANPAVAGQRRTITGRVTKTAAAATTKRSPGRPLKRGPGRPPKRGPGRPPRNGSGRASTNTSSSPAKNGSNLAPKSAAARRASKREYKPASPIVKIVKKVPVQSDSSSQDDSGNPEHHTSLMHKFFRAHGDEVAHIPKKKQRKALGKLWRESPLNPKNARAEKESRAIDAASDADDEDEEVGEAKQAVAGGDETDPDAVEDELSMEDELLM</sequence>
<feature type="compositionally biased region" description="Acidic residues" evidence="1">
    <location>
        <begin position="214"/>
        <end position="223"/>
    </location>
</feature>
<dbReference type="AlphaFoldDB" id="R1G937"/>
<evidence type="ECO:0000256" key="1">
    <source>
        <dbReference type="SAM" id="MobiDB-lite"/>
    </source>
</evidence>
<organism evidence="2 3">
    <name type="scientific">Botryosphaeria parva (strain UCR-NP2)</name>
    <name type="common">Grapevine canker fungus</name>
    <name type="synonym">Neofusicoccum parvum</name>
    <dbReference type="NCBI Taxonomy" id="1287680"/>
    <lineage>
        <taxon>Eukaryota</taxon>
        <taxon>Fungi</taxon>
        <taxon>Dikarya</taxon>
        <taxon>Ascomycota</taxon>
        <taxon>Pezizomycotina</taxon>
        <taxon>Dothideomycetes</taxon>
        <taxon>Dothideomycetes incertae sedis</taxon>
        <taxon>Botryosphaeriales</taxon>
        <taxon>Botryosphaeriaceae</taxon>
        <taxon>Neofusicoccum</taxon>
    </lineage>
</organism>
<feature type="compositionally biased region" description="Low complexity" evidence="1">
    <location>
        <begin position="134"/>
        <end position="154"/>
    </location>
</feature>
<feature type="compositionally biased region" description="Polar residues" evidence="1">
    <location>
        <begin position="99"/>
        <end position="115"/>
    </location>
</feature>
<dbReference type="HOGENOM" id="CLU_1094473_0_0_1"/>
<dbReference type="KEGG" id="npa:UCRNP2_5236"/>
<dbReference type="Proteomes" id="UP000013521">
    <property type="component" value="Unassembled WGS sequence"/>
</dbReference>